<protein>
    <recommendedName>
        <fullName evidence="1">AAA+ ATPase domain-containing protein</fullName>
    </recommendedName>
</protein>
<evidence type="ECO:0000259" key="1">
    <source>
        <dbReference type="SMART" id="SM00382"/>
    </source>
</evidence>
<dbReference type="PANTHER" id="PTHR47642">
    <property type="entry name" value="ATP-DEPENDENT DNA HELICASE"/>
    <property type="match status" value="1"/>
</dbReference>
<evidence type="ECO:0000313" key="2">
    <source>
        <dbReference type="EMBL" id="KHD08068.2"/>
    </source>
</evidence>
<reference evidence="2 3" key="1">
    <citation type="journal article" date="2016" name="Front. Microbiol.">
        <title>Single-Cell (Meta-)Genomics of a Dimorphic Candidatus Thiomargarita nelsonii Reveals Genomic Plasticity.</title>
        <authorList>
            <person name="Flood B.E."/>
            <person name="Fliss P."/>
            <person name="Jones D.S."/>
            <person name="Dick G.J."/>
            <person name="Jain S."/>
            <person name="Kaster A.K."/>
            <person name="Winkel M."/>
            <person name="Mussmann M."/>
            <person name="Bailey J."/>
        </authorList>
    </citation>
    <scope>NUCLEOTIDE SEQUENCE [LARGE SCALE GENOMIC DNA]</scope>
    <source>
        <strain evidence="2">Hydrate Ridge</strain>
    </source>
</reference>
<dbReference type="GO" id="GO:0006281">
    <property type="term" value="P:DNA repair"/>
    <property type="evidence" value="ECO:0007669"/>
    <property type="project" value="InterPro"/>
</dbReference>
<dbReference type="Proteomes" id="UP000030428">
    <property type="component" value="Unassembled WGS sequence"/>
</dbReference>
<sequence>MDENFVEPPKPTKIIDGIEISGEFEQAVELMNSGQNVFITGRAGTGKSTLLQYWQKQAEKKVVILAPTGIAALNVGGQTIHSFCGFPPRLFYPDSLSPTSDSKKLKLLEQVDTVVVDEISMVSALLFDGLEAFLRINKGGGMIPFGGCQIILIGDLYQLPPVVSRIEGKAFYSMYKSPYFFNAKTRMDFNLIELSKIYRQSNLEFINTLNNIRLGQSTQADLILLNSRVKPMPDDGEFCVTLAPTNRAVATINKAKLDALVGEKVVYEAEIKGKFKEKDCPADPFLELKVDAQILMVSNDSKGRWVNGSVGKIIDLPDIVFDEEFDDDDDDEVTITVELDNGECYEVARQTWEMNEYVFEDKTKKLEFEKVGSCKQFPIRLAWAITCHKSQGLTLQKMNVDLTQGGFFAHGQAYVTLSRAASLEGLFLIKSLNLNDLNKNIDNRVKAFFASKFR</sequence>
<dbReference type="GO" id="GO:0003678">
    <property type="term" value="F:DNA helicase activity"/>
    <property type="evidence" value="ECO:0007669"/>
    <property type="project" value="InterPro"/>
</dbReference>
<dbReference type="InterPro" id="IPR051055">
    <property type="entry name" value="PIF1_helicase"/>
</dbReference>
<accession>A0A0A6PBK0</accession>
<name>A0A0A6PBK0_9GAMM</name>
<dbReference type="InterPro" id="IPR010285">
    <property type="entry name" value="DNA_helicase_pif1-like_DEAD"/>
</dbReference>
<dbReference type="InterPro" id="IPR003593">
    <property type="entry name" value="AAA+_ATPase"/>
</dbReference>
<comment type="caution">
    <text evidence="2">The sequence shown here is derived from an EMBL/GenBank/DDBJ whole genome shotgun (WGS) entry which is preliminary data.</text>
</comment>
<dbReference type="AlphaFoldDB" id="A0A0A6PBK0"/>
<dbReference type="InterPro" id="IPR027417">
    <property type="entry name" value="P-loop_NTPase"/>
</dbReference>
<keyword evidence="3" id="KW-1185">Reference proteome</keyword>
<dbReference type="GO" id="GO:0000723">
    <property type="term" value="P:telomere maintenance"/>
    <property type="evidence" value="ECO:0007669"/>
    <property type="project" value="InterPro"/>
</dbReference>
<evidence type="ECO:0000313" key="3">
    <source>
        <dbReference type="Proteomes" id="UP000030428"/>
    </source>
</evidence>
<organism evidence="2 3">
    <name type="scientific">Candidatus Thiomargarita nelsonii</name>
    <dbReference type="NCBI Taxonomy" id="1003181"/>
    <lineage>
        <taxon>Bacteria</taxon>
        <taxon>Pseudomonadati</taxon>
        <taxon>Pseudomonadota</taxon>
        <taxon>Gammaproteobacteria</taxon>
        <taxon>Thiotrichales</taxon>
        <taxon>Thiotrichaceae</taxon>
        <taxon>Thiomargarita</taxon>
    </lineage>
</organism>
<feature type="domain" description="AAA+ ATPase" evidence="1">
    <location>
        <begin position="33"/>
        <end position="180"/>
    </location>
</feature>
<gene>
    <name evidence="2" type="ORF">PN36_30405</name>
</gene>
<proteinExistence type="predicted"/>
<dbReference type="CDD" id="cd18809">
    <property type="entry name" value="SF1_C_RecD"/>
    <property type="match status" value="1"/>
</dbReference>
<dbReference type="SUPFAM" id="SSF52540">
    <property type="entry name" value="P-loop containing nucleoside triphosphate hydrolases"/>
    <property type="match status" value="2"/>
</dbReference>
<dbReference type="Pfam" id="PF05970">
    <property type="entry name" value="PIF1"/>
    <property type="match status" value="1"/>
</dbReference>
<dbReference type="Gene3D" id="3.40.50.300">
    <property type="entry name" value="P-loop containing nucleotide triphosphate hydrolases"/>
    <property type="match status" value="1"/>
</dbReference>
<dbReference type="EMBL" id="JSZA02000224">
    <property type="protein sequence ID" value="KHD08068.2"/>
    <property type="molecule type" value="Genomic_DNA"/>
</dbReference>
<dbReference type="PANTHER" id="PTHR47642:SF5">
    <property type="entry name" value="ATP-DEPENDENT DNA HELICASE"/>
    <property type="match status" value="1"/>
</dbReference>
<dbReference type="SMART" id="SM00382">
    <property type="entry name" value="AAA"/>
    <property type="match status" value="1"/>
</dbReference>